<keyword evidence="2" id="KW-0328">Glycosyltransferase</keyword>
<dbReference type="Proteomes" id="UP000033860">
    <property type="component" value="Unassembled WGS sequence"/>
</dbReference>
<dbReference type="InterPro" id="IPR001173">
    <property type="entry name" value="Glyco_trans_2-like"/>
</dbReference>
<evidence type="ECO:0000256" key="3">
    <source>
        <dbReference type="ARBA" id="ARBA00022679"/>
    </source>
</evidence>
<dbReference type="CDD" id="cd04186">
    <property type="entry name" value="GT_2_like_c"/>
    <property type="match status" value="1"/>
</dbReference>
<feature type="domain" description="Glycosyltransferase 2-like" evidence="4">
    <location>
        <begin position="12"/>
        <end position="169"/>
    </location>
</feature>
<dbReference type="PANTHER" id="PTHR43179:SF12">
    <property type="entry name" value="GALACTOFURANOSYLTRANSFERASE GLFT2"/>
    <property type="match status" value="1"/>
</dbReference>
<evidence type="ECO:0000259" key="4">
    <source>
        <dbReference type="Pfam" id="PF00535"/>
    </source>
</evidence>
<evidence type="ECO:0000313" key="5">
    <source>
        <dbReference type="EMBL" id="KKU61000.1"/>
    </source>
</evidence>
<dbReference type="EMBL" id="LCNT01000005">
    <property type="protein sequence ID" value="KKU61000.1"/>
    <property type="molecule type" value="Genomic_DNA"/>
</dbReference>
<dbReference type="GO" id="GO:0016757">
    <property type="term" value="F:glycosyltransferase activity"/>
    <property type="evidence" value="ECO:0007669"/>
    <property type="project" value="UniProtKB-KW"/>
</dbReference>
<sequence>MFKKRHKLCTVILEYQNPKMTLETVRSLKEASLPRGFSHQIVVVDNSPVESNRLKSNLRRFNNVKLVNTLKNLGFAGGNNLGIKYGLNHGFDYFLLLNNDVIVDPDFLLHLVKAAQKGADLVVPKIYFAKGYEYHKDRYRPQDRGKVIWYAGGDIDWDNVYGVHYGMDQVDTGQFDQSKKVELANFACVLIKRKVFQAIGLLDESYFLYWEDGDFSQRAKRAGFKLIYQPKAKIWHLSSGSSGSGSKLHDYYLSRNRLKFGYQYASLRTKLALLKESLKKIFTARPGEKRGIIDYYLGRKGKGHF</sequence>
<proteinExistence type="inferred from homology"/>
<reference evidence="5 6" key="1">
    <citation type="journal article" date="2015" name="Nature">
        <title>rRNA introns, odd ribosomes, and small enigmatic genomes across a large radiation of phyla.</title>
        <authorList>
            <person name="Brown C.T."/>
            <person name="Hug L.A."/>
            <person name="Thomas B.C."/>
            <person name="Sharon I."/>
            <person name="Castelle C.J."/>
            <person name="Singh A."/>
            <person name="Wilkins M.J."/>
            <person name="Williams K.H."/>
            <person name="Banfield J.F."/>
        </authorList>
    </citation>
    <scope>NUCLEOTIDE SEQUENCE [LARGE SCALE GENOMIC DNA]</scope>
</reference>
<accession>A0A0G1UTF1</accession>
<dbReference type="InterPro" id="IPR029044">
    <property type="entry name" value="Nucleotide-diphossugar_trans"/>
</dbReference>
<dbReference type="AlphaFoldDB" id="A0A0G1UTF1"/>
<dbReference type="SUPFAM" id="SSF53448">
    <property type="entry name" value="Nucleotide-diphospho-sugar transferases"/>
    <property type="match status" value="1"/>
</dbReference>
<comment type="caution">
    <text evidence="5">The sequence shown here is derived from an EMBL/GenBank/DDBJ whole genome shotgun (WGS) entry which is preliminary data.</text>
</comment>
<evidence type="ECO:0000256" key="1">
    <source>
        <dbReference type="ARBA" id="ARBA00006739"/>
    </source>
</evidence>
<keyword evidence="3 5" id="KW-0808">Transferase</keyword>
<dbReference type="Pfam" id="PF00535">
    <property type="entry name" value="Glycos_transf_2"/>
    <property type="match status" value="1"/>
</dbReference>
<evidence type="ECO:0000256" key="2">
    <source>
        <dbReference type="ARBA" id="ARBA00022676"/>
    </source>
</evidence>
<name>A0A0G1UTF1_9BACT</name>
<gene>
    <name evidence="5" type="ORF">UX85_C0005G0038</name>
</gene>
<organism evidence="5 6">
    <name type="scientific">Candidatus Beckwithbacteria bacterium GW2011_GWB1_47_15</name>
    <dbReference type="NCBI Taxonomy" id="1618371"/>
    <lineage>
        <taxon>Bacteria</taxon>
        <taxon>Candidatus Beckwithiibacteriota</taxon>
    </lineage>
</organism>
<dbReference type="Gene3D" id="3.90.550.10">
    <property type="entry name" value="Spore Coat Polysaccharide Biosynthesis Protein SpsA, Chain A"/>
    <property type="match status" value="1"/>
</dbReference>
<evidence type="ECO:0000313" key="6">
    <source>
        <dbReference type="Proteomes" id="UP000033860"/>
    </source>
</evidence>
<protein>
    <submittedName>
        <fullName evidence="5">Glycosyl transferase family 2</fullName>
    </submittedName>
</protein>
<dbReference type="PANTHER" id="PTHR43179">
    <property type="entry name" value="RHAMNOSYLTRANSFERASE WBBL"/>
    <property type="match status" value="1"/>
</dbReference>
<comment type="similarity">
    <text evidence="1">Belongs to the glycosyltransferase 2 family.</text>
</comment>